<comment type="caution">
    <text evidence="6">The sequence shown here is derived from an EMBL/GenBank/DDBJ whole genome shotgun (WGS) entry which is preliminary data.</text>
</comment>
<keyword evidence="2" id="KW-0333">Golgi apparatus</keyword>
<evidence type="ECO:0000259" key="5">
    <source>
        <dbReference type="PROSITE" id="PS50913"/>
    </source>
</evidence>
<evidence type="ECO:0000256" key="3">
    <source>
        <dbReference type="ARBA" id="ARBA00023054"/>
    </source>
</evidence>
<keyword evidence="3 4" id="KW-0175">Coiled coil</keyword>
<dbReference type="InterPro" id="IPR019459">
    <property type="entry name" value="GRAB"/>
</dbReference>
<feature type="coiled-coil region" evidence="4">
    <location>
        <begin position="195"/>
        <end position="410"/>
    </location>
</feature>
<feature type="coiled-coil region" evidence="4">
    <location>
        <begin position="447"/>
        <end position="505"/>
    </location>
</feature>
<evidence type="ECO:0000256" key="2">
    <source>
        <dbReference type="ARBA" id="ARBA00023034"/>
    </source>
</evidence>
<dbReference type="InterPro" id="IPR000237">
    <property type="entry name" value="GRIP_dom"/>
</dbReference>
<name>A0ABP9XV69_9FUNG</name>
<dbReference type="EMBL" id="BAABUJ010000009">
    <property type="protein sequence ID" value="GAA5798200.1"/>
    <property type="molecule type" value="Genomic_DNA"/>
</dbReference>
<sequence>MSTPDEVVQLRNQLKEYESKLKSTQEKLKEEHGQLINYQKKLAQAGSHLKTLAGDNSNLTKQAQLEKGKRQQLETKQTNEIQLLETKIKESQQGHQKEVLQLVELLEKATLNNKENSVPDVSTSALLDSYIKSVQKRIIEPKNTQDEIAKLKKEIQDIKAVDHIETIETSLQNILQDPENGTVDTSIPPSLLLLLEQLRTTLQEQQQHIESTQSQSAEKELKRQITQLNISLNELNEEKEDMLTQTEQLESKLTECEAKLKECQAQLNQTEKEKKASQEREKQLSKEHQSLLGKLHHIKETLTPRLEQDKQLRQKVNELTHELEITSRELERSRSDMMMRDEETSNQIERQEHIISQLSNRLENTQREREEYEVMAMQLDAQCSQIQDQLDNSNNELEKLKEMIASEQLKHESERSSLANLQSVLEEFQAITHKYTTAKDAEMQAAVEHIERQLAIAKKSWKEYEERAHAAEAALEKYQNDVGKTQKYEQEIKEKNLLIGKLRHEAIILNEHLVEAMRKLKEETSEDNVDRQLISNLLVGFFLAPRGDRKRFDILTIISSVLHLSEEEKEQIGLTRPKVGTRSTIEPPQKESFTDAWISFLLKESSPLRRNRSAVTLSNTKLEDDSIDL</sequence>
<evidence type="ECO:0000313" key="7">
    <source>
        <dbReference type="Proteomes" id="UP001476247"/>
    </source>
</evidence>
<dbReference type="Proteomes" id="UP001476247">
    <property type="component" value="Unassembled WGS sequence"/>
</dbReference>
<proteinExistence type="predicted"/>
<dbReference type="Pfam" id="PF10375">
    <property type="entry name" value="GRAB"/>
    <property type="match status" value="1"/>
</dbReference>
<evidence type="ECO:0000313" key="6">
    <source>
        <dbReference type="EMBL" id="GAA5798200.1"/>
    </source>
</evidence>
<evidence type="ECO:0000256" key="4">
    <source>
        <dbReference type="SAM" id="Coils"/>
    </source>
</evidence>
<feature type="coiled-coil region" evidence="4">
    <location>
        <begin position="7"/>
        <end position="76"/>
    </location>
</feature>
<protein>
    <recommendedName>
        <fullName evidence="5">GRIP domain-containing protein</fullName>
    </recommendedName>
</protein>
<gene>
    <name evidence="6" type="ORF">HPULCUR_003600</name>
</gene>
<dbReference type="PANTHER" id="PTHR18921:SF2">
    <property type="entry name" value="THYROID RECEPTOR-INTERACTING PROTEIN 11"/>
    <property type="match status" value="1"/>
</dbReference>
<reference evidence="6 7" key="1">
    <citation type="submission" date="2024-04" db="EMBL/GenBank/DDBJ databases">
        <title>genome sequences of Mucor flavus KT1a and Helicostylum pulchrum KT1b strains isolation_sourced from the surface of a dry-aged beef.</title>
        <authorList>
            <person name="Toyotome T."/>
            <person name="Hosono M."/>
            <person name="Torimaru M."/>
            <person name="Fukuda K."/>
            <person name="Mikami N."/>
        </authorList>
    </citation>
    <scope>NUCLEOTIDE SEQUENCE [LARGE SCALE GENOMIC DNA]</scope>
    <source>
        <strain evidence="6 7">KT1b</strain>
    </source>
</reference>
<organism evidence="6 7">
    <name type="scientific">Helicostylum pulchrum</name>
    <dbReference type="NCBI Taxonomy" id="562976"/>
    <lineage>
        <taxon>Eukaryota</taxon>
        <taxon>Fungi</taxon>
        <taxon>Fungi incertae sedis</taxon>
        <taxon>Mucoromycota</taxon>
        <taxon>Mucoromycotina</taxon>
        <taxon>Mucoromycetes</taxon>
        <taxon>Mucorales</taxon>
        <taxon>Mucorineae</taxon>
        <taxon>Mucoraceae</taxon>
        <taxon>Helicostylum</taxon>
    </lineage>
</organism>
<accession>A0ABP9XV69</accession>
<dbReference type="PANTHER" id="PTHR18921">
    <property type="entry name" value="MYOSIN HEAVY CHAIN - RELATED"/>
    <property type="match status" value="1"/>
</dbReference>
<keyword evidence="7" id="KW-1185">Reference proteome</keyword>
<evidence type="ECO:0000256" key="1">
    <source>
        <dbReference type="ARBA" id="ARBA00004555"/>
    </source>
</evidence>
<dbReference type="PROSITE" id="PS50913">
    <property type="entry name" value="GRIP"/>
    <property type="match status" value="1"/>
</dbReference>
<feature type="domain" description="GRIP" evidence="5">
    <location>
        <begin position="524"/>
        <end position="575"/>
    </location>
</feature>
<comment type="subcellular location">
    <subcellularLocation>
        <location evidence="1">Golgi apparatus</location>
    </subcellularLocation>
</comment>